<gene>
    <name evidence="2" type="ORF">P8935_15795</name>
</gene>
<evidence type="ECO:0000313" key="2">
    <source>
        <dbReference type="EMBL" id="XBH16027.1"/>
    </source>
</evidence>
<dbReference type="NCBIfam" id="TIGR04191">
    <property type="entry name" value="YphP_YqiW"/>
    <property type="match status" value="1"/>
</dbReference>
<reference evidence="2" key="1">
    <citation type="submission" date="2023-03" db="EMBL/GenBank/DDBJ databases">
        <title>Edaphobacter sp.</title>
        <authorList>
            <person name="Huber K.J."/>
            <person name="Papendorf J."/>
            <person name="Pilke C."/>
            <person name="Bunk B."/>
            <person name="Sproeer C."/>
            <person name="Pester M."/>
        </authorList>
    </citation>
    <scope>NUCLEOTIDE SEQUENCE</scope>
    <source>
        <strain evidence="2">DSM 110680</strain>
    </source>
</reference>
<dbReference type="PANTHER" id="PTHR40052">
    <property type="entry name" value="UPF0403 PROTEIN YQIW-RELATED"/>
    <property type="match status" value="1"/>
</dbReference>
<evidence type="ECO:0000256" key="1">
    <source>
        <dbReference type="ARBA" id="ARBA00038305"/>
    </source>
</evidence>
<dbReference type="RefSeq" id="WP_348261258.1">
    <property type="nucleotide sequence ID" value="NZ_CP121196.1"/>
</dbReference>
<name>A0AAU7DDB2_9BACT</name>
<sequence>MYPEIMVIPMREELVRAGIQETRTAEDVDAALAQTGTTLLVVNSICGCAAGKMRPGVRLALSNTQNAPDHKITVFAGQDREATERARGYFEGNPPTSPAIAILRDGKLVYLMQRFVIEQATAQQIAGELVRAFDEFCAKTSA</sequence>
<dbReference type="Gene3D" id="3.40.30.10">
    <property type="entry name" value="Glutaredoxin"/>
    <property type="match status" value="1"/>
</dbReference>
<proteinExistence type="inferred from homology"/>
<dbReference type="InterPro" id="IPR009474">
    <property type="entry name" value="BrxB/BrxA"/>
</dbReference>
<dbReference type="AlphaFoldDB" id="A0AAU7DDB2"/>
<dbReference type="EMBL" id="CP121196">
    <property type="protein sequence ID" value="XBH16027.1"/>
    <property type="molecule type" value="Genomic_DNA"/>
</dbReference>
<organism evidence="2">
    <name type="scientific">Telmatobacter sp. DSM 110680</name>
    <dbReference type="NCBI Taxonomy" id="3036704"/>
    <lineage>
        <taxon>Bacteria</taxon>
        <taxon>Pseudomonadati</taxon>
        <taxon>Acidobacteriota</taxon>
        <taxon>Terriglobia</taxon>
        <taxon>Terriglobales</taxon>
        <taxon>Acidobacteriaceae</taxon>
        <taxon>Telmatobacter</taxon>
    </lineage>
</organism>
<protein>
    <submittedName>
        <fullName evidence="2">BrxA/BrxB family bacilliredoxin</fullName>
    </submittedName>
</protein>
<comment type="similarity">
    <text evidence="1">Belongs to the bacilliredoxin family.</text>
</comment>
<dbReference type="Pfam" id="PF06491">
    <property type="entry name" value="Disulph_isomer"/>
    <property type="match status" value="1"/>
</dbReference>
<accession>A0AAU7DDB2</accession>
<dbReference type="PANTHER" id="PTHR40052:SF2">
    <property type="entry name" value="BACILLIREDOXIN BRXA"/>
    <property type="match status" value="1"/>
</dbReference>